<proteinExistence type="predicted"/>
<gene>
    <name evidence="2" type="ORF">ES288_D05G286100v1</name>
</gene>
<name>A0A5D2CL16_GOSDA</name>
<evidence type="ECO:0008006" key="4">
    <source>
        <dbReference type="Google" id="ProtNLM"/>
    </source>
</evidence>
<evidence type="ECO:0000313" key="2">
    <source>
        <dbReference type="EMBL" id="TYG70109.1"/>
    </source>
</evidence>
<feature type="signal peptide" evidence="1">
    <location>
        <begin position="1"/>
        <end position="30"/>
    </location>
</feature>
<accession>A0A5D2CL16</accession>
<reference evidence="2 3" key="1">
    <citation type="submission" date="2019-06" db="EMBL/GenBank/DDBJ databases">
        <title>WGS assembly of Gossypium darwinii.</title>
        <authorList>
            <person name="Chen Z.J."/>
            <person name="Sreedasyam A."/>
            <person name="Ando A."/>
            <person name="Song Q."/>
            <person name="De L."/>
            <person name="Hulse-Kemp A."/>
            <person name="Ding M."/>
            <person name="Ye W."/>
            <person name="Kirkbride R."/>
            <person name="Jenkins J."/>
            <person name="Plott C."/>
            <person name="Lovell J."/>
            <person name="Lin Y.-M."/>
            <person name="Vaughn R."/>
            <person name="Liu B."/>
            <person name="Li W."/>
            <person name="Simpson S."/>
            <person name="Scheffler B."/>
            <person name="Saski C."/>
            <person name="Grover C."/>
            <person name="Hu G."/>
            <person name="Conover J."/>
            <person name="Carlson J."/>
            <person name="Shu S."/>
            <person name="Boston L."/>
            <person name="Williams M."/>
            <person name="Peterson D."/>
            <person name="Mcgee K."/>
            <person name="Jones D."/>
            <person name="Wendel J."/>
            <person name="Stelly D."/>
            <person name="Grimwood J."/>
            <person name="Schmutz J."/>
        </authorList>
    </citation>
    <scope>NUCLEOTIDE SEQUENCE [LARGE SCALE GENOMIC DNA]</scope>
    <source>
        <strain evidence="2">1808015.09</strain>
    </source>
</reference>
<keyword evidence="3" id="KW-1185">Reference proteome</keyword>
<evidence type="ECO:0000256" key="1">
    <source>
        <dbReference type="SAM" id="SignalP"/>
    </source>
</evidence>
<feature type="chain" id="PRO_5023090546" description="Secreted protein" evidence="1">
    <location>
        <begin position="31"/>
        <end position="73"/>
    </location>
</feature>
<keyword evidence="1" id="KW-0732">Signal</keyword>
<evidence type="ECO:0000313" key="3">
    <source>
        <dbReference type="Proteomes" id="UP000323506"/>
    </source>
</evidence>
<sequence length="73" mass="8699">MRAIRRRKEKLLHFSPLLLTLAFSPFFSNSDSNQAQREHQRHAAIGAYWKRTCAACNVRMGERRVDEQRDLRR</sequence>
<protein>
    <recommendedName>
        <fullName evidence="4">Secreted protein</fullName>
    </recommendedName>
</protein>
<organism evidence="2 3">
    <name type="scientific">Gossypium darwinii</name>
    <name type="common">Darwin's cotton</name>
    <name type="synonym">Gossypium barbadense var. darwinii</name>
    <dbReference type="NCBI Taxonomy" id="34276"/>
    <lineage>
        <taxon>Eukaryota</taxon>
        <taxon>Viridiplantae</taxon>
        <taxon>Streptophyta</taxon>
        <taxon>Embryophyta</taxon>
        <taxon>Tracheophyta</taxon>
        <taxon>Spermatophyta</taxon>
        <taxon>Magnoliopsida</taxon>
        <taxon>eudicotyledons</taxon>
        <taxon>Gunneridae</taxon>
        <taxon>Pentapetalae</taxon>
        <taxon>rosids</taxon>
        <taxon>malvids</taxon>
        <taxon>Malvales</taxon>
        <taxon>Malvaceae</taxon>
        <taxon>Malvoideae</taxon>
        <taxon>Gossypium</taxon>
    </lineage>
</organism>
<dbReference type="Proteomes" id="UP000323506">
    <property type="component" value="Chromosome D05"/>
</dbReference>
<dbReference type="AlphaFoldDB" id="A0A5D2CL16"/>
<dbReference type="EMBL" id="CM017705">
    <property type="protein sequence ID" value="TYG70109.1"/>
    <property type="molecule type" value="Genomic_DNA"/>
</dbReference>